<keyword evidence="1" id="KW-1133">Transmembrane helix</keyword>
<protein>
    <recommendedName>
        <fullName evidence="4">Anti-sigma factor</fullName>
    </recommendedName>
</protein>
<dbReference type="RefSeq" id="WP_274146100.1">
    <property type="nucleotide sequence ID" value="NZ_JAJUBB010000033.1"/>
</dbReference>
<name>A0ABT5QTH0_9GAMM</name>
<reference evidence="2" key="1">
    <citation type="submission" date="2021-12" db="EMBL/GenBank/DDBJ databases">
        <title>Enterovibrio ZSDZ35 sp. nov. and Enterovibrio ZSDZ42 sp. nov., isolated from coastal seawater in Qingdao.</title>
        <authorList>
            <person name="Zhang P."/>
        </authorList>
    </citation>
    <scope>NUCLEOTIDE SEQUENCE</scope>
    <source>
        <strain evidence="2">ZSDZ35</strain>
    </source>
</reference>
<keyword evidence="1" id="KW-0812">Transmembrane</keyword>
<gene>
    <name evidence="2" type="ORF">LRP49_24135</name>
</gene>
<proteinExistence type="predicted"/>
<evidence type="ECO:0000256" key="1">
    <source>
        <dbReference type="SAM" id="Phobius"/>
    </source>
</evidence>
<accession>A0ABT5QTH0</accession>
<evidence type="ECO:0000313" key="2">
    <source>
        <dbReference type="EMBL" id="MDD1784270.1"/>
    </source>
</evidence>
<evidence type="ECO:0000313" key="3">
    <source>
        <dbReference type="Proteomes" id="UP001149821"/>
    </source>
</evidence>
<keyword evidence="3" id="KW-1185">Reference proteome</keyword>
<keyword evidence="1" id="KW-0472">Membrane</keyword>
<evidence type="ECO:0008006" key="4">
    <source>
        <dbReference type="Google" id="ProtNLM"/>
    </source>
</evidence>
<dbReference type="Proteomes" id="UP001149821">
    <property type="component" value="Unassembled WGS sequence"/>
</dbReference>
<organism evidence="2 3">
    <name type="scientific">Enterovibrio qingdaonensis</name>
    <dbReference type="NCBI Taxonomy" id="2899818"/>
    <lineage>
        <taxon>Bacteria</taxon>
        <taxon>Pseudomonadati</taxon>
        <taxon>Pseudomonadota</taxon>
        <taxon>Gammaproteobacteria</taxon>
        <taxon>Vibrionales</taxon>
        <taxon>Vibrionaceae</taxon>
        <taxon>Enterovibrio</taxon>
    </lineage>
</organism>
<sequence>MTHQFSDDEIIALYKDGAIEEPSELIDARILRYAQSQTKQERKPKYPWWQITGIAATVGFVAILAPWEWADKPLSTPPAVIQESLEVEMMMDAVPADVALPEAPQTEMKARANAEVQSRKFASELKREDSEKIIAIKLKEIQTLLDNDDTEQAKEKLEQLLNAYPQAKEAMTEEMKALMGQ</sequence>
<feature type="transmembrane region" description="Helical" evidence="1">
    <location>
        <begin position="46"/>
        <end position="67"/>
    </location>
</feature>
<comment type="caution">
    <text evidence="2">The sequence shown here is derived from an EMBL/GenBank/DDBJ whole genome shotgun (WGS) entry which is preliminary data.</text>
</comment>
<dbReference type="EMBL" id="JAJUBB010000033">
    <property type="protein sequence ID" value="MDD1784270.1"/>
    <property type="molecule type" value="Genomic_DNA"/>
</dbReference>